<dbReference type="GO" id="GO:0046914">
    <property type="term" value="F:transition metal ion binding"/>
    <property type="evidence" value="ECO:0007669"/>
    <property type="project" value="InterPro"/>
</dbReference>
<dbReference type="AlphaFoldDB" id="A0AAW9RFA5"/>
<proteinExistence type="predicted"/>
<dbReference type="InterPro" id="IPR052713">
    <property type="entry name" value="FeoA"/>
</dbReference>
<feature type="domain" description="Ferrous iron transporter FeoA-like" evidence="2">
    <location>
        <begin position="1"/>
        <end position="73"/>
    </location>
</feature>
<dbReference type="Gene3D" id="2.30.30.90">
    <property type="match status" value="1"/>
</dbReference>
<dbReference type="SMART" id="SM00899">
    <property type="entry name" value="FeoA"/>
    <property type="match status" value="1"/>
</dbReference>
<dbReference type="InterPro" id="IPR007167">
    <property type="entry name" value="Fe-transptr_FeoA-like"/>
</dbReference>
<dbReference type="Proteomes" id="UP001359886">
    <property type="component" value="Unassembled WGS sequence"/>
</dbReference>
<dbReference type="InterPro" id="IPR038157">
    <property type="entry name" value="FeoA_core_dom"/>
</dbReference>
<gene>
    <name evidence="3" type="ORF">V3330_07560</name>
</gene>
<name>A0AAW9RFA5_9GAMM</name>
<evidence type="ECO:0000313" key="3">
    <source>
        <dbReference type="EMBL" id="MEJ8567478.1"/>
    </source>
</evidence>
<keyword evidence="1" id="KW-0408">Iron</keyword>
<dbReference type="PANTHER" id="PTHR42954:SF2">
    <property type="entry name" value="FE(2+) TRANSPORT PROTEIN A"/>
    <property type="match status" value="1"/>
</dbReference>
<evidence type="ECO:0000256" key="1">
    <source>
        <dbReference type="ARBA" id="ARBA00023004"/>
    </source>
</evidence>
<dbReference type="Pfam" id="PF04023">
    <property type="entry name" value="FeoA"/>
    <property type="match status" value="1"/>
</dbReference>
<dbReference type="SUPFAM" id="SSF50037">
    <property type="entry name" value="C-terminal domain of transcriptional repressors"/>
    <property type="match status" value="1"/>
</dbReference>
<sequence>MTLAELKPGQSARILSIDTGVPGVIRLMVLGLIEDAIVRIENAAIGGDPIEISLFGTSVSVRRQHARHFLIEPVTAHG</sequence>
<dbReference type="EMBL" id="JAZHOG010000004">
    <property type="protein sequence ID" value="MEJ8567478.1"/>
    <property type="molecule type" value="Genomic_DNA"/>
</dbReference>
<dbReference type="RefSeq" id="WP_354694798.1">
    <property type="nucleotide sequence ID" value="NZ_JAZHOG010000004.1"/>
</dbReference>
<comment type="caution">
    <text evidence="3">The sequence shown here is derived from an EMBL/GenBank/DDBJ whole genome shotgun (WGS) entry which is preliminary data.</text>
</comment>
<organism evidence="3 4">
    <name type="scientific">Elongatibacter sediminis</name>
    <dbReference type="NCBI Taxonomy" id="3119006"/>
    <lineage>
        <taxon>Bacteria</taxon>
        <taxon>Pseudomonadati</taxon>
        <taxon>Pseudomonadota</taxon>
        <taxon>Gammaproteobacteria</taxon>
        <taxon>Chromatiales</taxon>
        <taxon>Wenzhouxiangellaceae</taxon>
        <taxon>Elongatibacter</taxon>
    </lineage>
</organism>
<evidence type="ECO:0000259" key="2">
    <source>
        <dbReference type="SMART" id="SM00899"/>
    </source>
</evidence>
<protein>
    <submittedName>
        <fullName evidence="3">FeoA family protein</fullName>
    </submittedName>
</protein>
<dbReference type="InterPro" id="IPR008988">
    <property type="entry name" value="Transcriptional_repressor_C"/>
</dbReference>
<dbReference type="PANTHER" id="PTHR42954">
    <property type="entry name" value="FE(2+) TRANSPORT PROTEIN A"/>
    <property type="match status" value="1"/>
</dbReference>
<keyword evidence="4" id="KW-1185">Reference proteome</keyword>
<evidence type="ECO:0000313" key="4">
    <source>
        <dbReference type="Proteomes" id="UP001359886"/>
    </source>
</evidence>
<accession>A0AAW9RFA5</accession>
<reference evidence="3 4" key="1">
    <citation type="submission" date="2024-02" db="EMBL/GenBank/DDBJ databases">
        <title>A novel Wenzhouxiangellaceae bacterium, isolated from coastal sediments.</title>
        <authorList>
            <person name="Du Z.-J."/>
            <person name="Ye Y.-Q."/>
            <person name="Zhang X.-Y."/>
        </authorList>
    </citation>
    <scope>NUCLEOTIDE SEQUENCE [LARGE SCALE GENOMIC DNA]</scope>
    <source>
        <strain evidence="3 4">CH-27</strain>
    </source>
</reference>